<accession>A0A848G4F9</accession>
<dbReference type="AlphaFoldDB" id="A0A848G4F9"/>
<dbReference type="GO" id="GO:0000166">
    <property type="term" value="F:nucleotide binding"/>
    <property type="evidence" value="ECO:0007669"/>
    <property type="project" value="UniProtKB-KW"/>
</dbReference>
<protein>
    <recommendedName>
        <fullName evidence="3">Molybdopterin synthase sulfur carrier subunit</fullName>
    </recommendedName>
</protein>
<dbReference type="Pfam" id="PF02597">
    <property type="entry name" value="ThiS"/>
    <property type="match status" value="1"/>
</dbReference>
<organism evidence="4 5">
    <name type="scientific">Zoogloea dura</name>
    <dbReference type="NCBI Taxonomy" id="2728840"/>
    <lineage>
        <taxon>Bacteria</taxon>
        <taxon>Pseudomonadati</taxon>
        <taxon>Pseudomonadota</taxon>
        <taxon>Betaproteobacteria</taxon>
        <taxon>Rhodocyclales</taxon>
        <taxon>Zoogloeaceae</taxon>
        <taxon>Zoogloea</taxon>
    </lineage>
</organism>
<dbReference type="UniPathway" id="UPA00344"/>
<evidence type="ECO:0000256" key="2">
    <source>
        <dbReference type="ARBA" id="ARBA00024200"/>
    </source>
</evidence>
<dbReference type="EMBL" id="JABBGA010000012">
    <property type="protein sequence ID" value="NML27117.1"/>
    <property type="molecule type" value="Genomic_DNA"/>
</dbReference>
<dbReference type="CDD" id="cd00754">
    <property type="entry name" value="Ubl_MoaD"/>
    <property type="match status" value="1"/>
</dbReference>
<dbReference type="GO" id="GO:1990133">
    <property type="term" value="C:molybdopterin adenylyltransferase complex"/>
    <property type="evidence" value="ECO:0007669"/>
    <property type="project" value="TreeGrafter"/>
</dbReference>
<gene>
    <name evidence="4" type="primary">moaD</name>
    <name evidence="4" type="ORF">HHL15_15290</name>
</gene>
<dbReference type="PANTHER" id="PTHR33359:SF1">
    <property type="entry name" value="MOLYBDOPTERIN SYNTHASE SULFUR CARRIER SUBUNIT"/>
    <property type="match status" value="1"/>
</dbReference>
<evidence type="ECO:0000313" key="4">
    <source>
        <dbReference type="EMBL" id="NML27117.1"/>
    </source>
</evidence>
<dbReference type="InterPro" id="IPR003749">
    <property type="entry name" value="ThiS/MoaD-like"/>
</dbReference>
<evidence type="ECO:0000313" key="5">
    <source>
        <dbReference type="Proteomes" id="UP000580043"/>
    </source>
</evidence>
<dbReference type="InterPro" id="IPR016155">
    <property type="entry name" value="Mopterin_synth/thiamin_S_b"/>
</dbReference>
<dbReference type="InterPro" id="IPR012675">
    <property type="entry name" value="Beta-grasp_dom_sf"/>
</dbReference>
<evidence type="ECO:0000256" key="1">
    <source>
        <dbReference type="ARBA" id="ARBA00022741"/>
    </source>
</evidence>
<dbReference type="SUPFAM" id="SSF54285">
    <property type="entry name" value="MoaD/ThiS"/>
    <property type="match status" value="1"/>
</dbReference>
<sequence>MPMSIKVLYFASLRETLGYSHETLTLPDTIDTVGALRGHLAKRGGAWEALQEGRNVRAAINQEMVGPESVVRDRDEIAFFPPVTGG</sequence>
<dbReference type="PANTHER" id="PTHR33359">
    <property type="entry name" value="MOLYBDOPTERIN SYNTHASE SULFUR CARRIER SUBUNIT"/>
    <property type="match status" value="1"/>
</dbReference>
<dbReference type="GO" id="GO:0006777">
    <property type="term" value="P:Mo-molybdopterin cofactor biosynthetic process"/>
    <property type="evidence" value="ECO:0007669"/>
    <property type="project" value="InterPro"/>
</dbReference>
<proteinExistence type="inferred from homology"/>
<dbReference type="InterPro" id="IPR044672">
    <property type="entry name" value="MOCS2A"/>
</dbReference>
<dbReference type="NCBIfam" id="TIGR01682">
    <property type="entry name" value="moaD"/>
    <property type="match status" value="1"/>
</dbReference>
<dbReference type="Gene3D" id="3.10.20.30">
    <property type="match status" value="1"/>
</dbReference>
<dbReference type="Proteomes" id="UP000580043">
    <property type="component" value="Unassembled WGS sequence"/>
</dbReference>
<comment type="similarity">
    <text evidence="2">Belongs to the MoaD family.</text>
</comment>
<name>A0A848G4F9_9RHOO</name>
<keyword evidence="1" id="KW-0547">Nucleotide-binding</keyword>
<reference evidence="4 5" key="1">
    <citation type="submission" date="2020-04" db="EMBL/GenBank/DDBJ databases">
        <title>Zoogloea sp. G-4-1-14 isolated from soil.</title>
        <authorList>
            <person name="Dahal R.H."/>
        </authorList>
    </citation>
    <scope>NUCLEOTIDE SEQUENCE [LARGE SCALE GENOMIC DNA]</scope>
    <source>
        <strain evidence="4 5">G-4-1-14</strain>
    </source>
</reference>
<evidence type="ECO:0000256" key="3">
    <source>
        <dbReference type="ARBA" id="ARBA00024247"/>
    </source>
</evidence>
<comment type="caution">
    <text evidence="4">The sequence shown here is derived from an EMBL/GenBank/DDBJ whole genome shotgun (WGS) entry which is preliminary data.</text>
</comment>
<keyword evidence="5" id="KW-1185">Reference proteome</keyword>